<comment type="caution">
    <text evidence="1">The sequence shown here is derived from an EMBL/GenBank/DDBJ whole genome shotgun (WGS) entry which is preliminary data.</text>
</comment>
<protein>
    <submittedName>
        <fullName evidence="1">Uncharacterized protein</fullName>
    </submittedName>
</protein>
<accession>A0ABD0M222</accession>
<keyword evidence="2" id="KW-1185">Reference proteome</keyword>
<reference evidence="1 2" key="1">
    <citation type="journal article" date="2023" name="Sci. Data">
        <title>Genome assembly of the Korean intertidal mud-creeper Batillaria attramentaria.</title>
        <authorList>
            <person name="Patra A.K."/>
            <person name="Ho P.T."/>
            <person name="Jun S."/>
            <person name="Lee S.J."/>
            <person name="Kim Y."/>
            <person name="Won Y.J."/>
        </authorList>
    </citation>
    <scope>NUCLEOTIDE SEQUENCE [LARGE SCALE GENOMIC DNA]</scope>
    <source>
        <strain evidence="1">Wonlab-2016</strain>
    </source>
</reference>
<sequence length="132" mass="15083">MAFTTIKTDGHLIKWLPPHHSTTENPSRVVQQAKVTSPFLSPFDFFPIVSSQLITHTHTTLILLNNSEEVSSGKFFVSEMCFTDVAHKTVYEAVCRRYIWQSSTKTQWVVFARSHSRLSGRRSDIRIPQSST</sequence>
<proteinExistence type="predicted"/>
<evidence type="ECO:0000313" key="2">
    <source>
        <dbReference type="Proteomes" id="UP001519460"/>
    </source>
</evidence>
<dbReference type="Proteomes" id="UP001519460">
    <property type="component" value="Unassembled WGS sequence"/>
</dbReference>
<dbReference type="EMBL" id="JACVVK020000011">
    <property type="protein sequence ID" value="KAK7505353.1"/>
    <property type="molecule type" value="Genomic_DNA"/>
</dbReference>
<name>A0ABD0M222_9CAEN</name>
<evidence type="ECO:0000313" key="1">
    <source>
        <dbReference type="EMBL" id="KAK7505353.1"/>
    </source>
</evidence>
<dbReference type="AlphaFoldDB" id="A0ABD0M222"/>
<gene>
    <name evidence="1" type="ORF">BaRGS_00003515</name>
</gene>
<organism evidence="1 2">
    <name type="scientific">Batillaria attramentaria</name>
    <dbReference type="NCBI Taxonomy" id="370345"/>
    <lineage>
        <taxon>Eukaryota</taxon>
        <taxon>Metazoa</taxon>
        <taxon>Spiralia</taxon>
        <taxon>Lophotrochozoa</taxon>
        <taxon>Mollusca</taxon>
        <taxon>Gastropoda</taxon>
        <taxon>Caenogastropoda</taxon>
        <taxon>Sorbeoconcha</taxon>
        <taxon>Cerithioidea</taxon>
        <taxon>Batillariidae</taxon>
        <taxon>Batillaria</taxon>
    </lineage>
</organism>